<accession>A0ABU2BRB1</accession>
<evidence type="ECO:0000313" key="1">
    <source>
        <dbReference type="EMBL" id="MDR7361164.1"/>
    </source>
</evidence>
<protein>
    <recommendedName>
        <fullName evidence="3">DUF222 domain-containing protein</fullName>
    </recommendedName>
</protein>
<dbReference type="Proteomes" id="UP001183648">
    <property type="component" value="Unassembled WGS sequence"/>
</dbReference>
<gene>
    <name evidence="1" type="ORF">J2S63_000717</name>
</gene>
<keyword evidence="2" id="KW-1185">Reference proteome</keyword>
<comment type="caution">
    <text evidence="1">The sequence shown here is derived from an EMBL/GenBank/DDBJ whole genome shotgun (WGS) entry which is preliminary data.</text>
</comment>
<dbReference type="CDD" id="cd00085">
    <property type="entry name" value="HNHc"/>
    <property type="match status" value="1"/>
</dbReference>
<proteinExistence type="predicted"/>
<dbReference type="EMBL" id="JAVDYG010000001">
    <property type="protein sequence ID" value="MDR7361164.1"/>
    <property type="molecule type" value="Genomic_DNA"/>
</dbReference>
<name>A0ABU2BRB1_9ACTN</name>
<evidence type="ECO:0000313" key="2">
    <source>
        <dbReference type="Proteomes" id="UP001183648"/>
    </source>
</evidence>
<dbReference type="InterPro" id="IPR003615">
    <property type="entry name" value="HNH_nuc"/>
</dbReference>
<organism evidence="1 2">
    <name type="scientific">Nocardioides marmoribigeumensis</name>
    <dbReference type="NCBI Taxonomy" id="433649"/>
    <lineage>
        <taxon>Bacteria</taxon>
        <taxon>Bacillati</taxon>
        <taxon>Actinomycetota</taxon>
        <taxon>Actinomycetes</taxon>
        <taxon>Propionibacteriales</taxon>
        <taxon>Nocardioidaceae</taxon>
        <taxon>Nocardioides</taxon>
    </lineage>
</organism>
<reference evidence="1 2" key="1">
    <citation type="submission" date="2023-07" db="EMBL/GenBank/DDBJ databases">
        <title>Sequencing the genomes of 1000 actinobacteria strains.</title>
        <authorList>
            <person name="Klenk H.-P."/>
        </authorList>
    </citation>
    <scope>NUCLEOTIDE SEQUENCE [LARGE SCALE GENOMIC DNA]</scope>
    <source>
        <strain evidence="1 2">DSM 19426</strain>
    </source>
</reference>
<evidence type="ECO:0008006" key="3">
    <source>
        <dbReference type="Google" id="ProtNLM"/>
    </source>
</evidence>
<sequence length="138" mass="14882">MVTMTLASLLGGLAPGVLDTGTLISPGEARRLAAEHGLIPVVLGTKSEVLDVGSKARFHTQAMRIGLRVQHRTCTVQGCTVPAAWCHAHHKTPWALSRRTSLADGTLVCGPHHRKIHHPAYTTTYDPGGTTHLTRTRR</sequence>